<dbReference type="Proteomes" id="UP000179129">
    <property type="component" value="Unassembled WGS sequence"/>
</dbReference>
<evidence type="ECO:0000256" key="2">
    <source>
        <dbReference type="SAM" id="SignalP"/>
    </source>
</evidence>
<dbReference type="EMBL" id="MFIX01000092">
    <property type="protein sequence ID" value="OGG04768.1"/>
    <property type="molecule type" value="Genomic_DNA"/>
</dbReference>
<evidence type="ECO:0000313" key="5">
    <source>
        <dbReference type="Proteomes" id="UP000179129"/>
    </source>
</evidence>
<proteinExistence type="predicted"/>
<keyword evidence="1" id="KW-1133">Transmembrane helix</keyword>
<organism evidence="4 5">
    <name type="scientific">Candidatus Glassbacteria bacterium RIFCSPLOWO2_12_FULL_58_11</name>
    <dbReference type="NCBI Taxonomy" id="1817867"/>
    <lineage>
        <taxon>Bacteria</taxon>
        <taxon>Candidatus Glassiibacteriota</taxon>
    </lineage>
</organism>
<accession>A0A1F5YX46</accession>
<dbReference type="PANTHER" id="PTHR15020:SF50">
    <property type="entry name" value="UPF0659 PROTEIN YMR090W"/>
    <property type="match status" value="1"/>
</dbReference>
<keyword evidence="1" id="KW-0812">Transmembrane</keyword>
<feature type="transmembrane region" description="Helical" evidence="1">
    <location>
        <begin position="156"/>
        <end position="173"/>
    </location>
</feature>
<dbReference type="Pfam" id="PF13460">
    <property type="entry name" value="NAD_binding_10"/>
    <property type="match status" value="1"/>
</dbReference>
<dbReference type="InterPro" id="IPR016040">
    <property type="entry name" value="NAD(P)-bd_dom"/>
</dbReference>
<dbReference type="InterPro" id="IPR036291">
    <property type="entry name" value="NAD(P)-bd_dom_sf"/>
</dbReference>
<dbReference type="PANTHER" id="PTHR15020">
    <property type="entry name" value="FLAVIN REDUCTASE-RELATED"/>
    <property type="match status" value="1"/>
</dbReference>
<evidence type="ECO:0000256" key="1">
    <source>
        <dbReference type="SAM" id="Phobius"/>
    </source>
</evidence>
<dbReference type="SUPFAM" id="SSF51735">
    <property type="entry name" value="NAD(P)-binding Rossmann-fold domains"/>
    <property type="match status" value="1"/>
</dbReference>
<dbReference type="CDD" id="cd05244">
    <property type="entry name" value="BVR-B_like_SDR_a"/>
    <property type="match status" value="1"/>
</dbReference>
<feature type="chain" id="PRO_5009522716" description="NAD(P)-binding domain-containing protein" evidence="2">
    <location>
        <begin position="22"/>
        <end position="220"/>
    </location>
</feature>
<dbReference type="STRING" id="1817867.A3F83_03560"/>
<dbReference type="AlphaFoldDB" id="A0A1F5YX46"/>
<feature type="signal peptide" evidence="2">
    <location>
        <begin position="1"/>
        <end position="21"/>
    </location>
</feature>
<evidence type="ECO:0000313" key="4">
    <source>
        <dbReference type="EMBL" id="OGG04768.1"/>
    </source>
</evidence>
<evidence type="ECO:0000259" key="3">
    <source>
        <dbReference type="Pfam" id="PF13460"/>
    </source>
</evidence>
<dbReference type="Gene3D" id="3.40.50.720">
    <property type="entry name" value="NAD(P)-binding Rossmann-like Domain"/>
    <property type="match status" value="1"/>
</dbReference>
<protein>
    <recommendedName>
        <fullName evidence="3">NAD(P)-binding domain-containing protein</fullName>
    </recommendedName>
</protein>
<feature type="non-terminal residue" evidence="4">
    <location>
        <position position="220"/>
    </location>
</feature>
<feature type="domain" description="NAD(P)-binding" evidence="3">
    <location>
        <begin position="45"/>
        <end position="204"/>
    </location>
</feature>
<reference evidence="4 5" key="1">
    <citation type="journal article" date="2016" name="Nat. Commun.">
        <title>Thousands of microbial genomes shed light on interconnected biogeochemical processes in an aquifer system.</title>
        <authorList>
            <person name="Anantharaman K."/>
            <person name="Brown C.T."/>
            <person name="Hug L.A."/>
            <person name="Sharon I."/>
            <person name="Castelle C.J."/>
            <person name="Probst A.J."/>
            <person name="Thomas B.C."/>
            <person name="Singh A."/>
            <person name="Wilkins M.J."/>
            <person name="Karaoz U."/>
            <person name="Brodie E.L."/>
            <person name="Williams K.H."/>
            <person name="Hubbard S.S."/>
            <person name="Banfield J.F."/>
        </authorList>
    </citation>
    <scope>NUCLEOTIDE SEQUENCE [LARGE SCALE GENOMIC DNA]</scope>
</reference>
<keyword evidence="2" id="KW-0732">Signal</keyword>
<name>A0A1F5YX46_9BACT</name>
<keyword evidence="1" id="KW-0472">Membrane</keyword>
<gene>
    <name evidence="4" type="ORF">A3F83_03560</name>
</gene>
<comment type="caution">
    <text evidence="4">The sequence shown here is derived from an EMBL/GenBank/DDBJ whole genome shotgun (WGS) entry which is preliminary data.</text>
</comment>
<sequence>MTLLFLFILYALALSAALARAGFRSRTAQPDGTPVQSLSRVLVVGATGGTGRQLVSQALELGLAVTALARDPSRLKLSHPNLIIIQGDVFDYASVEAAMRGQQAVLSALGHKQFLYPTRILSEGTRNILRAMQANSVPRIICLTSLGLGDSAGHMGLYYTFFVIPLILPFYFWDKTRQERLIAESEVEWVIVRAGALTNGKTRGGCRHGWNISSYLWTVR</sequence>